<proteinExistence type="inferred from homology"/>
<dbReference type="InterPro" id="IPR011990">
    <property type="entry name" value="TPR-like_helical_dom_sf"/>
</dbReference>
<evidence type="ECO:0000256" key="8">
    <source>
        <dbReference type="PROSITE-ProRule" id="PRU00339"/>
    </source>
</evidence>
<dbReference type="PANTHER" id="PTHR46208:SF1">
    <property type="entry name" value="MITOCHONDRIAL IMPORT RECEPTOR SUBUNIT TOM70"/>
    <property type="match status" value="1"/>
</dbReference>
<dbReference type="Pfam" id="PF14559">
    <property type="entry name" value="TPR_19"/>
    <property type="match status" value="1"/>
</dbReference>
<evidence type="ECO:0000256" key="7">
    <source>
        <dbReference type="ARBA" id="ARBA00038030"/>
    </source>
</evidence>
<evidence type="ECO:0000256" key="3">
    <source>
        <dbReference type="ARBA" id="ARBA00022737"/>
    </source>
</evidence>
<dbReference type="SMART" id="SM00028">
    <property type="entry name" value="TPR"/>
    <property type="match status" value="3"/>
</dbReference>
<comment type="similarity">
    <text evidence="7">Belongs to the Tom70 family.</text>
</comment>
<sequence>MQETFHVTDVLAIVAVVSSIAFLIYFAVKTLLTSNLFQKGVNLYQQQDYQGAEAAFRQVMAQNSTNDMVRLLLGDVLREQGNIAEAKACYEDAISHSPKNPQGYLRLANVLMQQEQRQAAIDNLQQAKELLQKQRQPEKAEKITQLLAKMNAKLK</sequence>
<gene>
    <name evidence="11" type="ORF">H6G24_01515</name>
</gene>
<dbReference type="RefSeq" id="WP_190541515.1">
    <property type="nucleotide sequence ID" value="NZ_CAWPNO010000051.1"/>
</dbReference>
<evidence type="ECO:0000256" key="1">
    <source>
        <dbReference type="ARBA" id="ARBA00004167"/>
    </source>
</evidence>
<evidence type="ECO:0000313" key="12">
    <source>
        <dbReference type="Proteomes" id="UP000658514"/>
    </source>
</evidence>
<organism evidence="11 12">
    <name type="scientific">Calothrix parietina FACHB-288</name>
    <dbReference type="NCBI Taxonomy" id="2692896"/>
    <lineage>
        <taxon>Bacteria</taxon>
        <taxon>Bacillati</taxon>
        <taxon>Cyanobacteriota</taxon>
        <taxon>Cyanophyceae</taxon>
        <taxon>Nostocales</taxon>
        <taxon>Calotrichaceae</taxon>
        <taxon>Calothrix</taxon>
    </lineage>
</organism>
<keyword evidence="5 10" id="KW-1133">Transmembrane helix</keyword>
<evidence type="ECO:0000256" key="4">
    <source>
        <dbReference type="ARBA" id="ARBA00022803"/>
    </source>
</evidence>
<evidence type="ECO:0000256" key="2">
    <source>
        <dbReference type="ARBA" id="ARBA00022692"/>
    </source>
</evidence>
<keyword evidence="12" id="KW-1185">Reference proteome</keyword>
<dbReference type="PROSITE" id="PS50005">
    <property type="entry name" value="TPR"/>
    <property type="match status" value="1"/>
</dbReference>
<dbReference type="Proteomes" id="UP000658514">
    <property type="component" value="Unassembled WGS sequence"/>
</dbReference>
<keyword evidence="9" id="KW-0175">Coiled coil</keyword>
<protein>
    <submittedName>
        <fullName evidence="11">Tetratricopeptide repeat protein</fullName>
    </submittedName>
</protein>
<accession>A0ABR8A345</accession>
<evidence type="ECO:0000256" key="9">
    <source>
        <dbReference type="SAM" id="Coils"/>
    </source>
</evidence>
<reference evidence="11 12" key="1">
    <citation type="journal article" date="2020" name="ISME J.">
        <title>Comparative genomics reveals insights into cyanobacterial evolution and habitat adaptation.</title>
        <authorList>
            <person name="Chen M.Y."/>
            <person name="Teng W.K."/>
            <person name="Zhao L."/>
            <person name="Hu C.X."/>
            <person name="Zhou Y.K."/>
            <person name="Han B.P."/>
            <person name="Song L.R."/>
            <person name="Shu W.S."/>
        </authorList>
    </citation>
    <scope>NUCLEOTIDE SEQUENCE [LARGE SCALE GENOMIC DNA]</scope>
    <source>
        <strain evidence="11 12">FACHB-288</strain>
    </source>
</reference>
<keyword evidence="6 10" id="KW-0472">Membrane</keyword>
<dbReference type="EMBL" id="JACJQH010000002">
    <property type="protein sequence ID" value="MBD2194173.1"/>
    <property type="molecule type" value="Genomic_DNA"/>
</dbReference>
<feature type="repeat" description="TPR" evidence="8">
    <location>
        <begin position="67"/>
        <end position="100"/>
    </location>
</feature>
<comment type="caution">
    <text evidence="11">The sequence shown here is derived from an EMBL/GenBank/DDBJ whole genome shotgun (WGS) entry which is preliminary data.</text>
</comment>
<evidence type="ECO:0000256" key="5">
    <source>
        <dbReference type="ARBA" id="ARBA00022989"/>
    </source>
</evidence>
<evidence type="ECO:0000313" key="11">
    <source>
        <dbReference type="EMBL" id="MBD2194173.1"/>
    </source>
</evidence>
<evidence type="ECO:0000256" key="10">
    <source>
        <dbReference type="SAM" id="Phobius"/>
    </source>
</evidence>
<dbReference type="Gene3D" id="1.25.40.10">
    <property type="entry name" value="Tetratricopeptide repeat domain"/>
    <property type="match status" value="1"/>
</dbReference>
<feature type="coiled-coil region" evidence="9">
    <location>
        <begin position="114"/>
        <end position="141"/>
    </location>
</feature>
<comment type="subcellular location">
    <subcellularLocation>
        <location evidence="1">Membrane</location>
        <topology evidence="1">Single-pass membrane protein</topology>
    </subcellularLocation>
</comment>
<dbReference type="Pfam" id="PF13181">
    <property type="entry name" value="TPR_8"/>
    <property type="match status" value="1"/>
</dbReference>
<feature type="transmembrane region" description="Helical" evidence="10">
    <location>
        <begin position="6"/>
        <end position="28"/>
    </location>
</feature>
<keyword evidence="2 10" id="KW-0812">Transmembrane</keyword>
<evidence type="ECO:0000256" key="6">
    <source>
        <dbReference type="ARBA" id="ARBA00023136"/>
    </source>
</evidence>
<dbReference type="InterPro" id="IPR019734">
    <property type="entry name" value="TPR_rpt"/>
</dbReference>
<dbReference type="PANTHER" id="PTHR46208">
    <property type="entry name" value="MITOCHONDRIAL IMPORT RECEPTOR SUBUNIT TOM70"/>
    <property type="match status" value="1"/>
</dbReference>
<dbReference type="SUPFAM" id="SSF48452">
    <property type="entry name" value="TPR-like"/>
    <property type="match status" value="1"/>
</dbReference>
<keyword evidence="4 8" id="KW-0802">TPR repeat</keyword>
<name>A0ABR8A345_9CYAN</name>
<keyword evidence="3" id="KW-0677">Repeat</keyword>